<proteinExistence type="predicted"/>
<evidence type="ECO:0008006" key="3">
    <source>
        <dbReference type="Google" id="ProtNLM"/>
    </source>
</evidence>
<dbReference type="Gene3D" id="3.30.200.20">
    <property type="entry name" value="Phosphorylase Kinase, domain 1"/>
    <property type="match status" value="1"/>
</dbReference>
<dbReference type="EMBL" id="BAAAMR010000090">
    <property type="protein sequence ID" value="GAA2160270.1"/>
    <property type="molecule type" value="Genomic_DNA"/>
</dbReference>
<dbReference type="Proteomes" id="UP001501020">
    <property type="component" value="Unassembled WGS sequence"/>
</dbReference>
<dbReference type="InterPro" id="IPR011009">
    <property type="entry name" value="Kinase-like_dom_sf"/>
</dbReference>
<gene>
    <name evidence="1" type="ORF">GCM10009727_73240</name>
</gene>
<sequence length="90" mass="9623">MATYTSADDIDHAEVAALYGLDRLTLEPLGGGAANSSFKVTAPQGTFVLTILDNHDHVSARRLALHTEAMFRLGMPTAEIVRNAKGTPSR</sequence>
<protein>
    <recommendedName>
        <fullName evidence="3">Phosphotransferase</fullName>
    </recommendedName>
</protein>
<keyword evidence="2" id="KW-1185">Reference proteome</keyword>
<accession>A0ABN3ACH8</accession>
<organism evidence="1 2">
    <name type="scientific">Actinomadura napierensis</name>
    <dbReference type="NCBI Taxonomy" id="267854"/>
    <lineage>
        <taxon>Bacteria</taxon>
        <taxon>Bacillati</taxon>
        <taxon>Actinomycetota</taxon>
        <taxon>Actinomycetes</taxon>
        <taxon>Streptosporangiales</taxon>
        <taxon>Thermomonosporaceae</taxon>
        <taxon>Actinomadura</taxon>
    </lineage>
</organism>
<name>A0ABN3ACH8_9ACTN</name>
<evidence type="ECO:0000313" key="2">
    <source>
        <dbReference type="Proteomes" id="UP001501020"/>
    </source>
</evidence>
<dbReference type="RefSeq" id="WP_344278296.1">
    <property type="nucleotide sequence ID" value="NZ_BAAAMR010000090.1"/>
</dbReference>
<reference evidence="1 2" key="1">
    <citation type="journal article" date="2019" name="Int. J. Syst. Evol. Microbiol.">
        <title>The Global Catalogue of Microorganisms (GCM) 10K type strain sequencing project: providing services to taxonomists for standard genome sequencing and annotation.</title>
        <authorList>
            <consortium name="The Broad Institute Genomics Platform"/>
            <consortium name="The Broad Institute Genome Sequencing Center for Infectious Disease"/>
            <person name="Wu L."/>
            <person name="Ma J."/>
        </authorList>
    </citation>
    <scope>NUCLEOTIDE SEQUENCE [LARGE SCALE GENOMIC DNA]</scope>
    <source>
        <strain evidence="1 2">JCM 13850</strain>
    </source>
</reference>
<evidence type="ECO:0000313" key="1">
    <source>
        <dbReference type="EMBL" id="GAA2160270.1"/>
    </source>
</evidence>
<dbReference type="SUPFAM" id="SSF56112">
    <property type="entry name" value="Protein kinase-like (PK-like)"/>
    <property type="match status" value="1"/>
</dbReference>
<comment type="caution">
    <text evidence="1">The sequence shown here is derived from an EMBL/GenBank/DDBJ whole genome shotgun (WGS) entry which is preliminary data.</text>
</comment>